<evidence type="ECO:0000313" key="1">
    <source>
        <dbReference type="EMBL" id="ASV73079.1"/>
    </source>
</evidence>
<proteinExistence type="predicted"/>
<protein>
    <submittedName>
        <fullName evidence="1">Uncharacterized protein</fullName>
    </submittedName>
</protein>
<dbReference type="AlphaFoldDB" id="A0A286RAW1"/>
<accession>A0A286RAW1</accession>
<reference evidence="1 2" key="1">
    <citation type="journal article" name="Front. Microbiol.">
        <title>Sugar Metabolism of the First Thermophilic Planctomycete Thermogutta terrifontis: Comparative Genomic and Transcriptomic Approaches.</title>
        <authorList>
            <person name="Elcheninov A.G."/>
            <person name="Menzel P."/>
            <person name="Gudbergsdottir S.R."/>
            <person name="Slesarev A.I."/>
            <person name="Kadnikov V.V."/>
            <person name="Krogh A."/>
            <person name="Bonch-Osmolovskaya E.A."/>
            <person name="Peng X."/>
            <person name="Kublanov I.V."/>
        </authorList>
    </citation>
    <scope>NUCLEOTIDE SEQUENCE [LARGE SCALE GENOMIC DNA]</scope>
    <source>
        <strain evidence="1 2">R1</strain>
    </source>
</reference>
<organism evidence="1 2">
    <name type="scientific">Thermogutta terrifontis</name>
    <dbReference type="NCBI Taxonomy" id="1331910"/>
    <lineage>
        <taxon>Bacteria</taxon>
        <taxon>Pseudomonadati</taxon>
        <taxon>Planctomycetota</taxon>
        <taxon>Planctomycetia</taxon>
        <taxon>Pirellulales</taxon>
        <taxon>Thermoguttaceae</taxon>
        <taxon>Thermogutta</taxon>
    </lineage>
</organism>
<dbReference type="KEGG" id="ttf:THTE_0477"/>
<name>A0A286RAW1_9BACT</name>
<evidence type="ECO:0000313" key="2">
    <source>
        <dbReference type="Proteomes" id="UP000215086"/>
    </source>
</evidence>
<dbReference type="EMBL" id="CP018477">
    <property type="protein sequence ID" value="ASV73079.1"/>
    <property type="molecule type" value="Genomic_DNA"/>
</dbReference>
<dbReference type="OrthoDB" id="284178at2"/>
<keyword evidence="2" id="KW-1185">Reference proteome</keyword>
<dbReference type="RefSeq" id="WP_095413799.1">
    <property type="nucleotide sequence ID" value="NZ_CP018477.1"/>
</dbReference>
<sequence>MADEAHHNQDKKKIAGLLGIGLDNDDGQTRITRGKNFVLWGGSKDTHAVMQETAIKVNERLEQSGKRLEDVSLRELRDIIHDVTESIGIKRSE</sequence>
<gene>
    <name evidence="1" type="ORF">THTE_0477</name>
</gene>
<dbReference type="Proteomes" id="UP000215086">
    <property type="component" value="Chromosome"/>
</dbReference>